<accession>W7D9L8</accession>
<reference evidence="1 2" key="1">
    <citation type="submission" date="2012-12" db="EMBL/GenBank/DDBJ databases">
        <title>Novel taxa of Listeriaceae from agricultural environments in the United States.</title>
        <authorList>
            <person name="den Bakker H.C."/>
            <person name="Allred A."/>
            <person name="Warchocki S."/>
            <person name="Wright E.M."/>
            <person name="Burrell A."/>
            <person name="Nightingale K.K."/>
            <person name="Kephart D."/>
            <person name="Wiedmann M."/>
        </authorList>
    </citation>
    <scope>NUCLEOTIDE SEQUENCE [LARGE SCALE GENOMIC DNA]</scope>
    <source>
        <strain evidence="1 2">FSL F6-1037</strain>
    </source>
</reference>
<dbReference type="EMBL" id="AODH01000004">
    <property type="protein sequence ID" value="EUJ41953.1"/>
    <property type="molecule type" value="Genomic_DNA"/>
</dbReference>
<evidence type="ECO:0000313" key="1">
    <source>
        <dbReference type="EMBL" id="EUJ41953.1"/>
    </source>
</evidence>
<gene>
    <name evidence="1" type="ORF">BCAMP_01040</name>
</gene>
<dbReference type="AlphaFoldDB" id="W7D9L8"/>
<evidence type="ECO:0000313" key="2">
    <source>
        <dbReference type="Proteomes" id="UP000019243"/>
    </source>
</evidence>
<proteinExistence type="predicted"/>
<comment type="caution">
    <text evidence="1">The sequence shown here is derived from an EMBL/GenBank/DDBJ whole genome shotgun (WGS) entry which is preliminary data.</text>
</comment>
<keyword evidence="2" id="KW-1185">Reference proteome</keyword>
<organism evidence="1 2">
    <name type="scientific">Brochothrix campestris FSL F6-1037</name>
    <dbReference type="NCBI Taxonomy" id="1265861"/>
    <lineage>
        <taxon>Bacteria</taxon>
        <taxon>Bacillati</taxon>
        <taxon>Bacillota</taxon>
        <taxon>Bacilli</taxon>
        <taxon>Bacillales</taxon>
        <taxon>Listeriaceae</taxon>
        <taxon>Brochothrix</taxon>
    </lineage>
</organism>
<protein>
    <submittedName>
        <fullName evidence="1">Uncharacterized protein</fullName>
    </submittedName>
</protein>
<name>W7D9L8_9LIST</name>
<dbReference type="Proteomes" id="UP000019243">
    <property type="component" value="Unassembled WGS sequence"/>
</dbReference>
<dbReference type="RefSeq" id="WP_035312954.1">
    <property type="nucleotide sequence ID" value="NZ_AODH01000004.1"/>
</dbReference>
<sequence>MNKSYGTVTVNNQVTANCISKAAMFDLITEFIHSDTQREISFQRKNDEPLFIQKGIRKGGLK</sequence>
<dbReference type="STRING" id="1265861.BCAMP_01040"/>